<dbReference type="OrthoDB" id="9759601at2"/>
<accession>A0A5D4T027</accession>
<feature type="domain" description="HD" evidence="6">
    <location>
        <begin position="327"/>
        <end position="452"/>
    </location>
</feature>
<evidence type="ECO:0000313" key="8">
    <source>
        <dbReference type="EMBL" id="TYS68579.1"/>
    </source>
</evidence>
<dbReference type="CDD" id="cd00077">
    <property type="entry name" value="HDc"/>
    <property type="match status" value="1"/>
</dbReference>
<feature type="transmembrane region" description="Helical" evidence="4">
    <location>
        <begin position="46"/>
        <end position="66"/>
    </location>
</feature>
<keyword evidence="4" id="KW-1133">Transmembrane helix</keyword>
<dbReference type="Proteomes" id="UP000324517">
    <property type="component" value="Unassembled WGS sequence"/>
</dbReference>
<dbReference type="SMART" id="SM00471">
    <property type="entry name" value="HDc"/>
    <property type="match status" value="1"/>
</dbReference>
<dbReference type="PROSITE" id="PS51831">
    <property type="entry name" value="HD"/>
    <property type="match status" value="1"/>
</dbReference>
<comment type="subcellular location">
    <subcellularLocation>
        <location evidence="1">Cell membrane</location>
    </subcellularLocation>
</comment>
<name>A0A5D4T027_9BACI</name>
<dbReference type="InterPro" id="IPR003607">
    <property type="entry name" value="HD/PDEase_dom"/>
</dbReference>
<feature type="domain" description="HAMP" evidence="5">
    <location>
        <begin position="252"/>
        <end position="303"/>
    </location>
</feature>
<dbReference type="SUPFAM" id="SSF109604">
    <property type="entry name" value="HD-domain/PDEase-like"/>
    <property type="match status" value="1"/>
</dbReference>
<dbReference type="PANTHER" id="PTHR43155:SF2">
    <property type="entry name" value="CYCLIC DI-GMP PHOSPHODIESTERASE PA4108"/>
    <property type="match status" value="1"/>
</dbReference>
<keyword evidence="3 4" id="KW-0472">Membrane</keyword>
<evidence type="ECO:0000259" key="6">
    <source>
        <dbReference type="PROSITE" id="PS51831"/>
    </source>
</evidence>
<feature type="domain" description="HD-GYP" evidence="7">
    <location>
        <begin position="305"/>
        <end position="503"/>
    </location>
</feature>
<feature type="transmembrane region" description="Helical" evidence="4">
    <location>
        <begin position="12"/>
        <end position="34"/>
    </location>
</feature>
<reference evidence="8 9" key="1">
    <citation type="submission" date="2019-08" db="EMBL/GenBank/DDBJ databases">
        <title>Bacillus genomes from the desert of Cuatro Cienegas, Coahuila.</title>
        <authorList>
            <person name="Olmedo-Alvarez G."/>
        </authorList>
    </citation>
    <scope>NUCLEOTIDE SEQUENCE [LARGE SCALE GENOMIC DNA]</scope>
    <source>
        <strain evidence="8 9">CH98b_3T</strain>
    </source>
</reference>
<protein>
    <submittedName>
        <fullName evidence="8">HD domain-containing protein</fullName>
    </submittedName>
</protein>
<comment type="caution">
    <text evidence="8">The sequence shown here is derived from an EMBL/GenBank/DDBJ whole genome shotgun (WGS) entry which is preliminary data.</text>
</comment>
<evidence type="ECO:0000256" key="2">
    <source>
        <dbReference type="ARBA" id="ARBA00022475"/>
    </source>
</evidence>
<gene>
    <name evidence="8" type="ORF">FZC75_17970</name>
</gene>
<dbReference type="SMART" id="SM00304">
    <property type="entry name" value="HAMP"/>
    <property type="match status" value="1"/>
</dbReference>
<dbReference type="InterPro" id="IPR037522">
    <property type="entry name" value="HD_GYP_dom"/>
</dbReference>
<dbReference type="PROSITE" id="PS50885">
    <property type="entry name" value="HAMP"/>
    <property type="match status" value="1"/>
</dbReference>
<evidence type="ECO:0000256" key="4">
    <source>
        <dbReference type="SAM" id="Phobius"/>
    </source>
</evidence>
<dbReference type="InterPro" id="IPR006674">
    <property type="entry name" value="HD_domain"/>
</dbReference>
<dbReference type="PROSITE" id="PS51832">
    <property type="entry name" value="HD_GYP"/>
    <property type="match status" value="1"/>
</dbReference>
<sequence>MHQQTYTRFVKQLVINYILGSSIAVLGVGGILIFSTLNLSLSEITIMVSILFSSAFIMVLCEFYAFHKQLQPIKVILTNTNNTYSDFQKAFLHIQRFPILTVKRIIGPHLLGLSVPAITLAIICIHSGLLNMPFRYVFLASLGAVLIAGMHAFIEYFLTVKAIRPVLDCLQETTQKVYQLPLSINGDIIVSLRTKFLVGALFIGIFPVLLFSLATEVRFETLTLEVDFWNWGVLILLIAAGFSSFGAFLLFKDIIQPISQLLKGMQNVENNNLSPAKELYSDEFSQVIQGFNSMVQGLEERNETNRLLMESFYQTLSTTLDARDPYTAGHSLRVSRYSVLIGKKAGLPPHQLELLKNAALLHDIGKIGVKDEVLLKDGKLTDLEFEEIKRHPLLGATILDQVQPKEAMSPLIPGVRNHHERFDGNGYPDRLIGHEIPLFGRIIAVADAYDAMTSDRPYRLGMKKDKALVILQRGRGTQWDPEFVDIFISIMNKNTEHALASAR</sequence>
<evidence type="ECO:0000259" key="5">
    <source>
        <dbReference type="PROSITE" id="PS50885"/>
    </source>
</evidence>
<feature type="transmembrane region" description="Helical" evidence="4">
    <location>
        <begin position="110"/>
        <end position="130"/>
    </location>
</feature>
<feature type="transmembrane region" description="Helical" evidence="4">
    <location>
        <begin position="196"/>
        <end position="216"/>
    </location>
</feature>
<organism evidence="8 9">
    <name type="scientific">Sutcliffiella horikoshii</name>
    <dbReference type="NCBI Taxonomy" id="79883"/>
    <lineage>
        <taxon>Bacteria</taxon>
        <taxon>Bacillati</taxon>
        <taxon>Bacillota</taxon>
        <taxon>Bacilli</taxon>
        <taxon>Bacillales</taxon>
        <taxon>Bacillaceae</taxon>
        <taxon>Sutcliffiella</taxon>
    </lineage>
</organism>
<dbReference type="GO" id="GO:0007165">
    <property type="term" value="P:signal transduction"/>
    <property type="evidence" value="ECO:0007669"/>
    <property type="project" value="InterPro"/>
</dbReference>
<dbReference type="Gene3D" id="1.10.3210.10">
    <property type="entry name" value="Hypothetical protein af1432"/>
    <property type="match status" value="1"/>
</dbReference>
<dbReference type="RefSeq" id="WP_148980274.1">
    <property type="nucleotide sequence ID" value="NZ_JBNILM010000010.1"/>
</dbReference>
<proteinExistence type="predicted"/>
<dbReference type="GO" id="GO:0005886">
    <property type="term" value="C:plasma membrane"/>
    <property type="evidence" value="ECO:0007669"/>
    <property type="project" value="UniProtKB-SubCell"/>
</dbReference>
<dbReference type="Gene3D" id="6.10.340.10">
    <property type="match status" value="1"/>
</dbReference>
<dbReference type="AlphaFoldDB" id="A0A5D4T027"/>
<evidence type="ECO:0000256" key="3">
    <source>
        <dbReference type="ARBA" id="ARBA00023136"/>
    </source>
</evidence>
<dbReference type="CDD" id="cd06225">
    <property type="entry name" value="HAMP"/>
    <property type="match status" value="1"/>
</dbReference>
<feature type="transmembrane region" description="Helical" evidence="4">
    <location>
        <begin position="136"/>
        <end position="158"/>
    </location>
</feature>
<dbReference type="InterPro" id="IPR003660">
    <property type="entry name" value="HAMP_dom"/>
</dbReference>
<keyword evidence="2" id="KW-1003">Cell membrane</keyword>
<dbReference type="Pfam" id="PF00672">
    <property type="entry name" value="HAMP"/>
    <property type="match status" value="1"/>
</dbReference>
<dbReference type="PANTHER" id="PTHR43155">
    <property type="entry name" value="CYCLIC DI-GMP PHOSPHODIESTERASE PA4108-RELATED"/>
    <property type="match status" value="1"/>
</dbReference>
<evidence type="ECO:0000313" key="9">
    <source>
        <dbReference type="Proteomes" id="UP000324517"/>
    </source>
</evidence>
<evidence type="ECO:0000256" key="1">
    <source>
        <dbReference type="ARBA" id="ARBA00004236"/>
    </source>
</evidence>
<dbReference type="EMBL" id="VTET01000010">
    <property type="protein sequence ID" value="TYS68579.1"/>
    <property type="molecule type" value="Genomic_DNA"/>
</dbReference>
<dbReference type="Pfam" id="PF13487">
    <property type="entry name" value="HD_5"/>
    <property type="match status" value="1"/>
</dbReference>
<feature type="transmembrane region" description="Helical" evidence="4">
    <location>
        <begin position="228"/>
        <end position="251"/>
    </location>
</feature>
<evidence type="ECO:0000259" key="7">
    <source>
        <dbReference type="PROSITE" id="PS51832"/>
    </source>
</evidence>
<keyword evidence="4" id="KW-0812">Transmembrane</keyword>